<protein>
    <recommendedName>
        <fullName evidence="2">Solute-binding protein family 3/N-terminal domain-containing protein</fullName>
    </recommendedName>
</protein>
<dbReference type="PANTHER" id="PTHR38834">
    <property type="entry name" value="PERIPLASMIC SUBSTRATE BINDING PROTEIN FAMILY 3"/>
    <property type="match status" value="1"/>
</dbReference>
<evidence type="ECO:0000256" key="1">
    <source>
        <dbReference type="SAM" id="SignalP"/>
    </source>
</evidence>
<name>A0ABQ3KXJ4_9ALTE</name>
<dbReference type="InterPro" id="IPR001638">
    <property type="entry name" value="Solute-binding_3/MltF_N"/>
</dbReference>
<feature type="domain" description="Solute-binding protein family 3/N-terminal" evidence="2">
    <location>
        <begin position="53"/>
        <end position="262"/>
    </location>
</feature>
<keyword evidence="4" id="KW-1185">Reference proteome</keyword>
<dbReference type="RefSeq" id="WP_189432003.1">
    <property type="nucleotide sequence ID" value="NZ_BNAO01000003.1"/>
</dbReference>
<evidence type="ECO:0000259" key="2">
    <source>
        <dbReference type="Pfam" id="PF00497"/>
    </source>
</evidence>
<dbReference type="SUPFAM" id="SSF53850">
    <property type="entry name" value="Periplasmic binding protein-like II"/>
    <property type="match status" value="1"/>
</dbReference>
<evidence type="ECO:0000313" key="4">
    <source>
        <dbReference type="Proteomes" id="UP000659697"/>
    </source>
</evidence>
<feature type="chain" id="PRO_5047282540" description="Solute-binding protein family 3/N-terminal domain-containing protein" evidence="1">
    <location>
        <begin position="29"/>
        <end position="278"/>
    </location>
</feature>
<accession>A0ABQ3KXJ4</accession>
<dbReference type="Pfam" id="PF00497">
    <property type="entry name" value="SBP_bac_3"/>
    <property type="match status" value="1"/>
</dbReference>
<sequence>MNTARRMQGVKSSLLGLMLCFTSMLDFAYAEPKQLPCQDPACNTPVLFLTEHSLPGIFLDQDAKLSGATVDLVQELVRRLQLPADYHLLPWARAMQRAQQSPRSVLFETVRTPEREALFHWVGPIKYYNMMLYGSEQFLNVTPANLSHSAVACGYRGASYNTALHDLGFVEGTNLVLVTRAGDCVTMVQLGRADITPLNEYRYGRLFQLNELRLMPLQPLREVELYLALSLDFTVEEVALWQHTLEQIYQDGTLRTLYQNVFPEQIIVKLEQLAAKSD</sequence>
<dbReference type="EMBL" id="BNAO01000003">
    <property type="protein sequence ID" value="GHG67130.1"/>
    <property type="molecule type" value="Genomic_DNA"/>
</dbReference>
<dbReference type="PANTHER" id="PTHR38834:SF3">
    <property type="entry name" value="SOLUTE-BINDING PROTEIN FAMILY 3_N-TERMINAL DOMAIN-CONTAINING PROTEIN"/>
    <property type="match status" value="1"/>
</dbReference>
<gene>
    <name evidence="3" type="ORF">GCM10010919_15600</name>
</gene>
<feature type="signal peptide" evidence="1">
    <location>
        <begin position="1"/>
        <end position="28"/>
    </location>
</feature>
<reference evidence="4" key="1">
    <citation type="journal article" date="2019" name="Int. J. Syst. Evol. Microbiol.">
        <title>The Global Catalogue of Microorganisms (GCM) 10K type strain sequencing project: providing services to taxonomists for standard genome sequencing and annotation.</title>
        <authorList>
            <consortium name="The Broad Institute Genomics Platform"/>
            <consortium name="The Broad Institute Genome Sequencing Center for Infectious Disease"/>
            <person name="Wu L."/>
            <person name="Ma J."/>
        </authorList>
    </citation>
    <scope>NUCLEOTIDE SEQUENCE [LARGE SCALE GENOMIC DNA]</scope>
    <source>
        <strain evidence="4">CGMCC 1.7003</strain>
    </source>
</reference>
<proteinExistence type="predicted"/>
<dbReference type="Gene3D" id="3.40.190.10">
    <property type="entry name" value="Periplasmic binding protein-like II"/>
    <property type="match status" value="2"/>
</dbReference>
<evidence type="ECO:0000313" key="3">
    <source>
        <dbReference type="EMBL" id="GHG67130.1"/>
    </source>
</evidence>
<organism evidence="3 4">
    <name type="scientific">Alishewanella longhuensis</name>
    <dbReference type="NCBI Taxonomy" id="1091037"/>
    <lineage>
        <taxon>Bacteria</taxon>
        <taxon>Pseudomonadati</taxon>
        <taxon>Pseudomonadota</taxon>
        <taxon>Gammaproteobacteria</taxon>
        <taxon>Alteromonadales</taxon>
        <taxon>Alteromonadaceae</taxon>
        <taxon>Alishewanella</taxon>
    </lineage>
</organism>
<dbReference type="Proteomes" id="UP000659697">
    <property type="component" value="Unassembled WGS sequence"/>
</dbReference>
<keyword evidence="1" id="KW-0732">Signal</keyword>
<comment type="caution">
    <text evidence="3">The sequence shown here is derived from an EMBL/GenBank/DDBJ whole genome shotgun (WGS) entry which is preliminary data.</text>
</comment>